<dbReference type="Proteomes" id="UP001152795">
    <property type="component" value="Unassembled WGS sequence"/>
</dbReference>
<organism evidence="1 2">
    <name type="scientific">Paramuricea clavata</name>
    <name type="common">Red gorgonian</name>
    <name type="synonym">Violescent sea-whip</name>
    <dbReference type="NCBI Taxonomy" id="317549"/>
    <lineage>
        <taxon>Eukaryota</taxon>
        <taxon>Metazoa</taxon>
        <taxon>Cnidaria</taxon>
        <taxon>Anthozoa</taxon>
        <taxon>Octocorallia</taxon>
        <taxon>Malacalcyonacea</taxon>
        <taxon>Plexauridae</taxon>
        <taxon>Paramuricea</taxon>
    </lineage>
</organism>
<gene>
    <name evidence="1" type="ORF">PACLA_8A025523</name>
</gene>
<keyword evidence="2" id="KW-1185">Reference proteome</keyword>
<dbReference type="AlphaFoldDB" id="A0A6S7HW92"/>
<proteinExistence type="predicted"/>
<dbReference type="OrthoDB" id="10396418at2759"/>
<dbReference type="EMBL" id="CACRXK020006621">
    <property type="protein sequence ID" value="CAB4009934.1"/>
    <property type="molecule type" value="Genomic_DNA"/>
</dbReference>
<evidence type="ECO:0000313" key="1">
    <source>
        <dbReference type="EMBL" id="CAB4009934.1"/>
    </source>
</evidence>
<accession>A0A6S7HW92</accession>
<name>A0A6S7HW92_PARCT</name>
<comment type="caution">
    <text evidence="1">The sequence shown here is derived from an EMBL/GenBank/DDBJ whole genome shotgun (WGS) entry which is preliminary data.</text>
</comment>
<sequence>MRADFQNKFEAQRTAANPHGLAQPKIHNKFAYVQGFTTKQIQSQIKSAAKAIHKSNKAHQTQGFVSKAVGPIVNGLYTAMSVWSVYKQIDDCQKITNDMQETALNATGTRDQIEKIKVTEVLQLIEDIYKQTWEPAKELLTNDTILDLLEGIKNLTVEANFTDTSPADTITSFLANIGSVSSSSSGTLSLQKNLIQALDTIEFRFRCIANKQHAIAVVINDCKSGRDTLKVLHSEADLTYDLNTKSCVEKKIVADTTLQQLQDIISAVATEKGWYGHCLLNNKALLYRVCSERAKGYTKPADIVAVVNKSALTQDMVSNFVTRCPPPEITPKSKVDTCQYYCLYQTNKQIAKSVGLLENQVKNIIPSCGICGVEESKKTQICYSHFCEGKSAASIEPVMRLPLPTVTDVINNCVQKCVLKESEKHQVCQQLKCMQYNNSTVASSFNLPLASIEELKPQCDSIVQKCIISDQDKRYILSIHCFGQRPASEIQMSVGLPLQDVESVIKSQKCEDFLKEFM</sequence>
<protein>
    <submittedName>
        <fullName evidence="1">Uncharacterized protein</fullName>
    </submittedName>
</protein>
<evidence type="ECO:0000313" key="2">
    <source>
        <dbReference type="Proteomes" id="UP001152795"/>
    </source>
</evidence>
<reference evidence="1" key="1">
    <citation type="submission" date="2020-04" db="EMBL/GenBank/DDBJ databases">
        <authorList>
            <person name="Alioto T."/>
            <person name="Alioto T."/>
            <person name="Gomez Garrido J."/>
        </authorList>
    </citation>
    <scope>NUCLEOTIDE SEQUENCE</scope>
    <source>
        <strain evidence="1">A484AB</strain>
    </source>
</reference>